<dbReference type="EMBL" id="SFCC01000006">
    <property type="protein sequence ID" value="RZQ63422.1"/>
    <property type="molecule type" value="Genomic_DNA"/>
</dbReference>
<keyword evidence="4" id="KW-1185">Reference proteome</keyword>
<evidence type="ECO:0000313" key="3">
    <source>
        <dbReference type="EMBL" id="RZQ63422.1"/>
    </source>
</evidence>
<dbReference type="Pfam" id="PF12740">
    <property type="entry name" value="PETase"/>
    <property type="match status" value="1"/>
</dbReference>
<keyword evidence="1" id="KW-0732">Signal</keyword>
<evidence type="ECO:0000259" key="2">
    <source>
        <dbReference type="Pfam" id="PF12740"/>
    </source>
</evidence>
<organism evidence="3 4">
    <name type="scientific">Amycolatopsis suaedae</name>
    <dbReference type="NCBI Taxonomy" id="2510978"/>
    <lineage>
        <taxon>Bacteria</taxon>
        <taxon>Bacillati</taxon>
        <taxon>Actinomycetota</taxon>
        <taxon>Actinomycetes</taxon>
        <taxon>Pseudonocardiales</taxon>
        <taxon>Pseudonocardiaceae</taxon>
        <taxon>Amycolatopsis</taxon>
    </lineage>
</organism>
<name>A0A4Q7J964_9PSEU</name>
<dbReference type="Gene3D" id="3.40.50.1820">
    <property type="entry name" value="alpha/beta hydrolase"/>
    <property type="match status" value="1"/>
</dbReference>
<dbReference type="InterPro" id="IPR041127">
    <property type="entry name" value="PET_hydrolase/cutinase-like"/>
</dbReference>
<accession>A0A4Q7J964</accession>
<dbReference type="AlphaFoldDB" id="A0A4Q7J964"/>
<evidence type="ECO:0000256" key="1">
    <source>
        <dbReference type="SAM" id="SignalP"/>
    </source>
</evidence>
<protein>
    <recommendedName>
        <fullName evidence="2">PET hydrolase/cutinase-like domain-containing protein</fullName>
    </recommendedName>
</protein>
<evidence type="ECO:0000313" key="4">
    <source>
        <dbReference type="Proteomes" id="UP000292003"/>
    </source>
</evidence>
<sequence>MDVHGRRTWHQNARGNRRVRRLAIALAIAGISALGAAPHAAAQTIDEVPAAASCLPKVDDYTADGPFDVATDVAGNVKMWIPQDLPAGCRVPVVHLANGTGARCSLYAATLQRFASHGFVAACYEDTDTGQGTQAIEAIKTVTAEYPDIVDTRYGFTGHSQGGGGAILGVYRAERQWGTAARYAGFGIEPAHGFGDSPGNWASLYAEIQSPVSMFNGSRDLLVSASWVRRGYEALSDSVEKAWYEGVGASHMSPIPNSYASEMGLAWFRWQLLDDPDACRYFNGMPDSATWNLQETANLSPCG</sequence>
<dbReference type="InterPro" id="IPR029058">
    <property type="entry name" value="AB_hydrolase_fold"/>
</dbReference>
<feature type="signal peptide" evidence="1">
    <location>
        <begin position="1"/>
        <end position="36"/>
    </location>
</feature>
<comment type="caution">
    <text evidence="3">The sequence shown here is derived from an EMBL/GenBank/DDBJ whole genome shotgun (WGS) entry which is preliminary data.</text>
</comment>
<feature type="chain" id="PRO_5038474009" description="PET hydrolase/cutinase-like domain-containing protein" evidence="1">
    <location>
        <begin position="37"/>
        <end position="303"/>
    </location>
</feature>
<dbReference type="RefSeq" id="WP_130475675.1">
    <property type="nucleotide sequence ID" value="NZ_SFCC01000006.1"/>
</dbReference>
<gene>
    <name evidence="3" type="ORF">EWH70_13340</name>
</gene>
<dbReference type="Proteomes" id="UP000292003">
    <property type="component" value="Unassembled WGS sequence"/>
</dbReference>
<dbReference type="SUPFAM" id="SSF53474">
    <property type="entry name" value="alpha/beta-Hydrolases"/>
    <property type="match status" value="1"/>
</dbReference>
<dbReference type="OrthoDB" id="9812672at2"/>
<reference evidence="3 4" key="1">
    <citation type="submission" date="2019-02" db="EMBL/GenBank/DDBJ databases">
        <title>Draft genome sequence of Amycolatopsis sp. 8-3EHSu isolated from roots of Suaeda maritima.</title>
        <authorList>
            <person name="Duangmal K."/>
            <person name="Chantavorakit T."/>
        </authorList>
    </citation>
    <scope>NUCLEOTIDE SEQUENCE [LARGE SCALE GENOMIC DNA]</scope>
    <source>
        <strain evidence="3 4">8-3EHSu</strain>
    </source>
</reference>
<proteinExistence type="predicted"/>
<feature type="domain" description="PET hydrolase/cutinase-like" evidence="2">
    <location>
        <begin position="65"/>
        <end position="280"/>
    </location>
</feature>